<feature type="signal peptide" evidence="2">
    <location>
        <begin position="1"/>
        <end position="24"/>
    </location>
</feature>
<organism evidence="3 4">
    <name type="scientific">Nocardioides islandensis</name>
    <dbReference type="NCBI Taxonomy" id="433663"/>
    <lineage>
        <taxon>Bacteria</taxon>
        <taxon>Bacillati</taxon>
        <taxon>Actinomycetota</taxon>
        <taxon>Actinomycetes</taxon>
        <taxon>Propionibacteriales</taxon>
        <taxon>Nocardioidaceae</taxon>
        <taxon>Nocardioides</taxon>
    </lineage>
</organism>
<dbReference type="InterPro" id="IPR036278">
    <property type="entry name" value="Sialidase_sf"/>
</dbReference>
<dbReference type="CDD" id="cd15482">
    <property type="entry name" value="Sialidase_non-viral"/>
    <property type="match status" value="1"/>
</dbReference>
<feature type="region of interest" description="Disordered" evidence="1">
    <location>
        <begin position="59"/>
        <end position="96"/>
    </location>
</feature>
<dbReference type="EMBL" id="JADKPN010000001">
    <property type="protein sequence ID" value="MBF4761763.1"/>
    <property type="molecule type" value="Genomic_DNA"/>
</dbReference>
<dbReference type="Gene3D" id="2.120.10.10">
    <property type="match status" value="1"/>
</dbReference>
<accession>A0A930V8C3</accession>
<dbReference type="Proteomes" id="UP000640489">
    <property type="component" value="Unassembled WGS sequence"/>
</dbReference>
<proteinExistence type="predicted"/>
<dbReference type="SUPFAM" id="SSF50939">
    <property type="entry name" value="Sialidases"/>
    <property type="match status" value="2"/>
</dbReference>
<sequence length="601" mass="62727">MRRTPIVVAIATATTLTLAAAAQAVTVSTGGSDGTDDKVSDQAYVRHDGGTDAAIQECSSDATSPVPVAATADDLDPNDGGGERQNNEPAVAVDPTDPTHVVASWNEYCTSDMNGGFLGLGFSTDSGETWVDSLTPGYPQDTSAEGQASPLFGSQNSGSDPLLAFNSDGDLYTAGIAYSDARPQNSFIYVTTWAGTPAGGLPYDYQRTSLVGKGGTPPLVAGQFTDKPMMEIDRTGGQDDGNIYVCWSRFTGGAGRTKIYFSRSTDGGASFSKEIGLSSDTDVQGCDIAVEADGDVYVIWGNRDTASSHTREGVGFARSSNGGRTFSTEGEVGAFSRYFPFDTIARDCGDGPDLCPSGFVFARVPLEPRVTADQSGGLPGVYVTYNAIDPATVTDSTTSYDSAGPGTGRVGRGVVYVTRSLDDGLHWGPPVKVDDAGGSGHQFFPDVDALDGTLVAVWQDDRGSDYSVQRPIGNTPAATSSGATVGTFAAYSTNGTSFTPLGMVSSVRQPMQYEMFDARSVPFLGDYNWVSLVSTDAGLRGYMAWTDNRDVAPGTDPRESAQDGFDVHMCVTVTNGVAGPNTCPNAGGFDQNIYGSAIALQ</sequence>
<name>A0A930V8C3_9ACTN</name>
<gene>
    <name evidence="3" type="ORF">ISU07_01375</name>
</gene>
<evidence type="ECO:0000313" key="4">
    <source>
        <dbReference type="Proteomes" id="UP000640489"/>
    </source>
</evidence>
<dbReference type="AlphaFoldDB" id="A0A930V8C3"/>
<reference evidence="3" key="1">
    <citation type="submission" date="2020-11" db="EMBL/GenBank/DDBJ databases">
        <title>Nocardioides sp. nov., isolated from Soil of Cynanchum wilfordii Hemsley rhizosphere.</title>
        <authorList>
            <person name="Lee J.-S."/>
            <person name="Suh M.K."/>
            <person name="Kim J.-S."/>
        </authorList>
    </citation>
    <scope>NUCLEOTIDE SEQUENCE</scope>
    <source>
        <strain evidence="3">KCTC 19275</strain>
    </source>
</reference>
<keyword evidence="4" id="KW-1185">Reference proteome</keyword>
<keyword evidence="2" id="KW-0732">Signal</keyword>
<evidence type="ECO:0000256" key="1">
    <source>
        <dbReference type="SAM" id="MobiDB-lite"/>
    </source>
</evidence>
<protein>
    <submittedName>
        <fullName evidence="3">Exo-alpha-sialidase</fullName>
    </submittedName>
</protein>
<comment type="caution">
    <text evidence="3">The sequence shown here is derived from an EMBL/GenBank/DDBJ whole genome shotgun (WGS) entry which is preliminary data.</text>
</comment>
<feature type="chain" id="PRO_5037955579" evidence="2">
    <location>
        <begin position="25"/>
        <end position="601"/>
    </location>
</feature>
<evidence type="ECO:0000313" key="3">
    <source>
        <dbReference type="EMBL" id="MBF4761763.1"/>
    </source>
</evidence>
<evidence type="ECO:0000256" key="2">
    <source>
        <dbReference type="SAM" id="SignalP"/>
    </source>
</evidence>
<dbReference type="RefSeq" id="WP_194704956.1">
    <property type="nucleotide sequence ID" value="NZ_JADKPN010000001.1"/>
</dbReference>